<gene>
    <name evidence="12" type="ORF">Cvel_3887</name>
</gene>
<keyword evidence="3 7" id="KW-0547">Nucleotide-binding</keyword>
<dbReference type="InterPro" id="IPR017441">
    <property type="entry name" value="Protein_kinase_ATP_BS"/>
</dbReference>
<dbReference type="EMBL" id="CDMZ01000717">
    <property type="protein sequence ID" value="CEM20152.1"/>
    <property type="molecule type" value="Genomic_DNA"/>
</dbReference>
<dbReference type="PROSITE" id="PS50011">
    <property type="entry name" value="PROTEIN_KINASE_DOM"/>
    <property type="match status" value="1"/>
</dbReference>
<dbReference type="GO" id="GO:0005524">
    <property type="term" value="F:ATP binding"/>
    <property type="evidence" value="ECO:0007669"/>
    <property type="project" value="UniProtKB-UniRule"/>
</dbReference>
<accession>A0A0G4FYM1</accession>
<dbReference type="Pfam" id="PF00069">
    <property type="entry name" value="Pkinase"/>
    <property type="match status" value="1"/>
</dbReference>
<dbReference type="SMART" id="SM00220">
    <property type="entry name" value="S_TKc"/>
    <property type="match status" value="1"/>
</dbReference>
<dbReference type="VEuPathDB" id="CryptoDB:Cvel_3887"/>
<evidence type="ECO:0000256" key="8">
    <source>
        <dbReference type="PIRSR" id="PIRSR630616-3"/>
    </source>
</evidence>
<evidence type="ECO:0000256" key="2">
    <source>
        <dbReference type="ARBA" id="ARBA00022679"/>
    </source>
</evidence>
<organism evidence="12">
    <name type="scientific">Chromera velia CCMP2878</name>
    <dbReference type="NCBI Taxonomy" id="1169474"/>
    <lineage>
        <taxon>Eukaryota</taxon>
        <taxon>Sar</taxon>
        <taxon>Alveolata</taxon>
        <taxon>Colpodellida</taxon>
        <taxon>Chromeraceae</taxon>
        <taxon>Chromera</taxon>
    </lineage>
</organism>
<dbReference type="InterPro" id="IPR000719">
    <property type="entry name" value="Prot_kinase_dom"/>
</dbReference>
<feature type="active site" description="Proton acceptor" evidence="6">
    <location>
        <position position="157"/>
    </location>
</feature>
<evidence type="ECO:0000256" key="9">
    <source>
        <dbReference type="PROSITE-ProRule" id="PRU10141"/>
    </source>
</evidence>
<dbReference type="PROSITE" id="PS00107">
    <property type="entry name" value="PROTEIN_KINASE_ATP"/>
    <property type="match status" value="1"/>
</dbReference>
<feature type="cross-link" description="Glycyl lysine isopeptide (Lys-Gly) (interchain with G-Cter in SUMO2)" evidence="8">
    <location>
        <position position="159"/>
    </location>
</feature>
<keyword evidence="1" id="KW-0723">Serine/threonine-protein kinase</keyword>
<keyword evidence="2" id="KW-0808">Transferase</keyword>
<feature type="binding site" evidence="7">
    <location>
        <position position="198"/>
    </location>
    <ligand>
        <name>ATP</name>
        <dbReference type="ChEBI" id="CHEBI:30616"/>
    </ligand>
</feature>
<evidence type="ECO:0000256" key="10">
    <source>
        <dbReference type="SAM" id="MobiDB-lite"/>
    </source>
</evidence>
<feature type="binding site" evidence="7">
    <location>
        <begin position="161"/>
        <end position="162"/>
    </location>
    <ligand>
        <name>ATP</name>
        <dbReference type="ChEBI" id="CHEBI:30616"/>
    </ligand>
</feature>
<dbReference type="GO" id="GO:0004674">
    <property type="term" value="F:protein serine/threonine kinase activity"/>
    <property type="evidence" value="ECO:0007669"/>
    <property type="project" value="UniProtKB-KW"/>
</dbReference>
<dbReference type="InterPro" id="IPR030616">
    <property type="entry name" value="Aur-like"/>
</dbReference>
<dbReference type="Gene3D" id="1.10.510.10">
    <property type="entry name" value="Transferase(Phosphotransferase) domain 1"/>
    <property type="match status" value="1"/>
</dbReference>
<feature type="region of interest" description="Disordered" evidence="10">
    <location>
        <begin position="432"/>
        <end position="543"/>
    </location>
</feature>
<evidence type="ECO:0000256" key="3">
    <source>
        <dbReference type="ARBA" id="ARBA00022741"/>
    </source>
</evidence>
<evidence type="ECO:0000259" key="11">
    <source>
        <dbReference type="PROSITE" id="PS50011"/>
    </source>
</evidence>
<feature type="binding site" evidence="7 9">
    <location>
        <position position="62"/>
    </location>
    <ligand>
        <name>ATP</name>
        <dbReference type="ChEBI" id="CHEBI:30616"/>
    </ligand>
</feature>
<evidence type="ECO:0000313" key="12">
    <source>
        <dbReference type="EMBL" id="CEM20152.1"/>
    </source>
</evidence>
<evidence type="ECO:0000256" key="6">
    <source>
        <dbReference type="PIRSR" id="PIRSR630616-1"/>
    </source>
</evidence>
<evidence type="ECO:0000256" key="4">
    <source>
        <dbReference type="ARBA" id="ARBA00022777"/>
    </source>
</evidence>
<keyword evidence="4" id="KW-0418">Kinase</keyword>
<evidence type="ECO:0000256" key="7">
    <source>
        <dbReference type="PIRSR" id="PIRSR630616-2"/>
    </source>
</evidence>
<dbReference type="SUPFAM" id="SSF56112">
    <property type="entry name" value="Protein kinase-like (PK-like)"/>
    <property type="match status" value="1"/>
</dbReference>
<dbReference type="PhylomeDB" id="A0A0G4FYM1"/>
<keyword evidence="5 7" id="KW-0067">ATP-binding</keyword>
<reference evidence="12" key="1">
    <citation type="submission" date="2014-11" db="EMBL/GenBank/DDBJ databases">
        <authorList>
            <person name="Otto D Thomas"/>
            <person name="Naeem Raeece"/>
        </authorList>
    </citation>
    <scope>NUCLEOTIDE SEQUENCE</scope>
</reference>
<sequence>MGQGNSSGLLSLQVPDNSLEALRIHYRNVESDYSVEHTIGTGFSGSVALATCRRSGQMVAVKTYNRDSLTAERQKLVESEIALHLAADHPGIAQLLGVYVQKHQVSLVTEYCSYRSFCHPDTRVRVGVLDEEDVRGLSFQMFEVLAFLHERGIVHMDIKLENWLLAPSTPEAAAAREEGRHRRVRVVPRRDLRMKLVDFGFAQRLDEPGGSCGLMGTLHYIAPELLSSDGLAPRTPAADIWSLGVVLFVLASGWEFPFQGRTRQALGAEIVSGGSDVDSRLAEKGVSTGCRDLIRRCLERNVDKRISAAEALKHPWLRGGGGEVCDRDVRSPSSLSASAEEKSEVVRRLRSFAQLPPLTRLAALGVAQSLSTHAKETGEADVFTRMCREARGGGGALSSDEFVSVLVGVEGATETELRRLFDTLSRQPSETGLACRVLAETDRQGTETEREKEETTSAARAEGGTLGAGRRKRSVLSVDTPTETQPDGAPSSPQHSGPPPGNEENGRWPAVQQQGEKDANSGKEKHECQKKEGWLGEGGTKVSKCPSEKLSCCHSFSSSSFFSPCAEREKEMFFSDIRAAFLVSPSLSVTEAEGRTEKSGSSADAAGSLFLSPYANDLLRRFFDSAVARQKRQTQAFSPAAGGGETAAKESVSRLHRLIRHRRLSPHLFAESVGLKFCGLGVEDCFLEAFKQTGAEGQASEADDGEGENGNGNVSVSFSEFKIAVLCVRASAAPSVSRCGVRKETGKGKAPACPCLSLSRKLSLGVKKN</sequence>
<feature type="compositionally biased region" description="Basic and acidic residues" evidence="10">
    <location>
        <begin position="439"/>
        <end position="455"/>
    </location>
</feature>
<dbReference type="AlphaFoldDB" id="A0A0G4FYM1"/>
<proteinExistence type="predicted"/>
<evidence type="ECO:0000256" key="5">
    <source>
        <dbReference type="ARBA" id="ARBA00022840"/>
    </source>
</evidence>
<dbReference type="PANTHER" id="PTHR24350">
    <property type="entry name" value="SERINE/THREONINE-PROTEIN KINASE IAL-RELATED"/>
    <property type="match status" value="1"/>
</dbReference>
<dbReference type="InterPro" id="IPR011009">
    <property type="entry name" value="Kinase-like_dom_sf"/>
</dbReference>
<evidence type="ECO:0000256" key="1">
    <source>
        <dbReference type="ARBA" id="ARBA00022527"/>
    </source>
</evidence>
<feature type="domain" description="Protein kinase" evidence="11">
    <location>
        <begin position="33"/>
        <end position="317"/>
    </location>
</feature>
<name>A0A0G4FYM1_9ALVE</name>
<feature type="compositionally biased region" description="Basic and acidic residues" evidence="10">
    <location>
        <begin position="515"/>
        <end position="534"/>
    </location>
</feature>
<protein>
    <recommendedName>
        <fullName evidence="11">Protein kinase domain-containing protein</fullName>
    </recommendedName>
</protein>